<dbReference type="InterPro" id="IPR015424">
    <property type="entry name" value="PyrdxlP-dep_Trfase"/>
</dbReference>
<proteinExistence type="inferred from homology"/>
<dbReference type="GO" id="GO:0008483">
    <property type="term" value="F:transaminase activity"/>
    <property type="evidence" value="ECO:0007669"/>
    <property type="project" value="UniProtKB-KW"/>
</dbReference>
<reference evidence="6 7" key="1">
    <citation type="journal article" date="2019" name="Int. J. Syst. Evol. Microbiol.">
        <title>The Global Catalogue of Microorganisms (GCM) 10K type strain sequencing project: providing services to taxonomists for standard genome sequencing and annotation.</title>
        <authorList>
            <consortium name="The Broad Institute Genomics Platform"/>
            <consortium name="The Broad Institute Genome Sequencing Center for Infectious Disease"/>
            <person name="Wu L."/>
            <person name="Ma J."/>
        </authorList>
    </citation>
    <scope>NUCLEOTIDE SEQUENCE [LARGE SCALE GENOMIC DNA]</scope>
    <source>
        <strain evidence="6 7">JCM 14549</strain>
    </source>
</reference>
<dbReference type="Gene3D" id="3.40.640.10">
    <property type="entry name" value="Type I PLP-dependent aspartate aminotransferase-like (Major domain)"/>
    <property type="match status" value="1"/>
</dbReference>
<dbReference type="InterPro" id="IPR015422">
    <property type="entry name" value="PyrdxlP-dep_Trfase_small"/>
</dbReference>
<dbReference type="InterPro" id="IPR050103">
    <property type="entry name" value="Class-III_PLP-dep_AT"/>
</dbReference>
<dbReference type="Pfam" id="PF00202">
    <property type="entry name" value="Aminotran_3"/>
    <property type="match status" value="1"/>
</dbReference>
<dbReference type="EMBL" id="BAAANQ010000009">
    <property type="protein sequence ID" value="GAA2059803.1"/>
    <property type="molecule type" value="Genomic_DNA"/>
</dbReference>
<evidence type="ECO:0000256" key="1">
    <source>
        <dbReference type="ARBA" id="ARBA00001933"/>
    </source>
</evidence>
<keyword evidence="7" id="KW-1185">Reference proteome</keyword>
<dbReference type="PANTHER" id="PTHR11986:SF79">
    <property type="entry name" value="ACETYLORNITHINE AMINOTRANSFERASE, MITOCHONDRIAL"/>
    <property type="match status" value="1"/>
</dbReference>
<comment type="caution">
    <text evidence="6">The sequence shown here is derived from an EMBL/GenBank/DDBJ whole genome shotgun (WGS) entry which is preliminary data.</text>
</comment>
<keyword evidence="2 6" id="KW-0032">Aminotransferase</keyword>
<organism evidence="6 7">
    <name type="scientific">Streptomyces cheonanensis</name>
    <dbReference type="NCBI Taxonomy" id="312720"/>
    <lineage>
        <taxon>Bacteria</taxon>
        <taxon>Bacillati</taxon>
        <taxon>Actinomycetota</taxon>
        <taxon>Actinomycetes</taxon>
        <taxon>Kitasatosporales</taxon>
        <taxon>Streptomycetaceae</taxon>
        <taxon>Streptomyces</taxon>
    </lineage>
</organism>
<evidence type="ECO:0000313" key="7">
    <source>
        <dbReference type="Proteomes" id="UP001403094"/>
    </source>
</evidence>
<dbReference type="Gene3D" id="3.90.1150.10">
    <property type="entry name" value="Aspartate Aminotransferase, domain 1"/>
    <property type="match status" value="1"/>
</dbReference>
<comment type="similarity">
    <text evidence="5">Belongs to the class-III pyridoxal-phosphate-dependent aminotransferase family.</text>
</comment>
<evidence type="ECO:0000256" key="2">
    <source>
        <dbReference type="ARBA" id="ARBA00022576"/>
    </source>
</evidence>
<evidence type="ECO:0000256" key="5">
    <source>
        <dbReference type="RuleBase" id="RU003560"/>
    </source>
</evidence>
<evidence type="ECO:0000313" key="6">
    <source>
        <dbReference type="EMBL" id="GAA2059803.1"/>
    </source>
</evidence>
<name>A0ABN2VDE0_9ACTN</name>
<gene>
    <name evidence="6" type="ORF">GCM10009757_41480</name>
</gene>
<protein>
    <submittedName>
        <fullName evidence="6">Aminotransferase class III-fold pyridoxal phosphate-dependent enzyme</fullName>
    </submittedName>
</protein>
<dbReference type="SUPFAM" id="SSF53383">
    <property type="entry name" value="PLP-dependent transferases"/>
    <property type="match status" value="1"/>
</dbReference>
<evidence type="ECO:0000256" key="3">
    <source>
        <dbReference type="ARBA" id="ARBA00022679"/>
    </source>
</evidence>
<keyword evidence="3" id="KW-0808">Transferase</keyword>
<evidence type="ECO:0000256" key="4">
    <source>
        <dbReference type="ARBA" id="ARBA00022898"/>
    </source>
</evidence>
<accession>A0ABN2VDE0</accession>
<sequence>MNGPSPRFGSVDPAMQEFLTLLGVDVTYVRAEENTLTMLADTGEEIPVIDYAGGYGALVLGHNHPEVVATVQSFLTARSPILAQASRQPAAEGVITRLNGVIHREFGTDEAYHGVFSNSGAESVEVALKHAEFDRQLTIRELLAEVEGHIGEARAAAARGAALPAQDADAGIEALIARITEVNTSVAARPPLFLALEGSFHGKLVGSAQLTHNADYRTPFAAMAGAARFVPFDEPERITKIAEEERAVLLDLRVDADRIRVVEREFPVIAAFFLEVIQGEGGIREVTAEAARTIRQACTAIGCPVVVDEIQSGMGRTGAFFASSAIGLLPDYITLAKGLGGGVAKTALTLVSGARHRHEFDLVHTSTFAKDGLSLAVTHTVLDVLEAADGAAYRRAAERGERLKELFGTLLADHPGVLRETRGRGLMLGLEFRDLSDAPAPRLAEAARSGLLGYLLSGYLLRTHRIRTFPTASAVNTLRFEPSIYLTDAEISALESALRDVCAKLGAQDEAAFFGPEKAA</sequence>
<comment type="cofactor">
    <cofactor evidence="1">
        <name>pyridoxal 5'-phosphate</name>
        <dbReference type="ChEBI" id="CHEBI:597326"/>
    </cofactor>
</comment>
<dbReference type="Proteomes" id="UP001403094">
    <property type="component" value="Unassembled WGS sequence"/>
</dbReference>
<dbReference type="InterPro" id="IPR015421">
    <property type="entry name" value="PyrdxlP-dep_Trfase_major"/>
</dbReference>
<dbReference type="PANTHER" id="PTHR11986">
    <property type="entry name" value="AMINOTRANSFERASE CLASS III"/>
    <property type="match status" value="1"/>
</dbReference>
<dbReference type="InterPro" id="IPR005814">
    <property type="entry name" value="Aminotrans_3"/>
</dbReference>
<keyword evidence="4 5" id="KW-0663">Pyridoxal phosphate</keyword>